<dbReference type="Gene3D" id="2.130.10.10">
    <property type="entry name" value="YVTN repeat-like/Quinoprotein amine dehydrogenase"/>
    <property type="match status" value="3"/>
</dbReference>
<feature type="repeat" description="WD" evidence="3">
    <location>
        <begin position="824"/>
        <end position="865"/>
    </location>
</feature>
<dbReference type="SUPFAM" id="SSF52540">
    <property type="entry name" value="P-loop containing nucleoside triphosphate hydrolases"/>
    <property type="match status" value="1"/>
</dbReference>
<dbReference type="InterPro" id="IPR007111">
    <property type="entry name" value="NACHT_NTPase"/>
</dbReference>
<dbReference type="STRING" id="2282107.A0A286U5Q5"/>
<feature type="repeat" description="WD" evidence="3">
    <location>
        <begin position="921"/>
        <end position="955"/>
    </location>
</feature>
<dbReference type="InterPro" id="IPR015943">
    <property type="entry name" value="WD40/YVTN_repeat-like_dom_sf"/>
</dbReference>
<keyword evidence="5" id="KW-0675">Receptor</keyword>
<dbReference type="InterPro" id="IPR056884">
    <property type="entry name" value="NPHP3-like_N"/>
</dbReference>
<dbReference type="OrthoDB" id="3266532at2759"/>
<dbReference type="InterPro" id="IPR020472">
    <property type="entry name" value="WD40_PAC1"/>
</dbReference>
<evidence type="ECO:0000313" key="5">
    <source>
        <dbReference type="EMBL" id="PAV14872.1"/>
    </source>
</evidence>
<dbReference type="PANTHER" id="PTHR22847">
    <property type="entry name" value="WD40 REPEAT PROTEIN"/>
    <property type="match status" value="1"/>
</dbReference>
<feature type="repeat" description="WD" evidence="3">
    <location>
        <begin position="957"/>
        <end position="998"/>
    </location>
</feature>
<dbReference type="PROSITE" id="PS50082">
    <property type="entry name" value="WD_REPEATS_2"/>
    <property type="match status" value="7"/>
</dbReference>
<dbReference type="PANTHER" id="PTHR22847:SF637">
    <property type="entry name" value="WD REPEAT DOMAIN 5B"/>
    <property type="match status" value="1"/>
</dbReference>
<dbReference type="InterPro" id="IPR001680">
    <property type="entry name" value="WD40_rpt"/>
</dbReference>
<keyword evidence="6" id="KW-1185">Reference proteome</keyword>
<dbReference type="Proteomes" id="UP000217199">
    <property type="component" value="Unassembled WGS sequence"/>
</dbReference>
<dbReference type="AlphaFoldDB" id="A0A286U5Q5"/>
<dbReference type="Pfam" id="PF24883">
    <property type="entry name" value="NPHP3_N"/>
    <property type="match status" value="1"/>
</dbReference>
<feature type="repeat" description="WD" evidence="3">
    <location>
        <begin position="782"/>
        <end position="821"/>
    </location>
</feature>
<keyword evidence="1 3" id="KW-0853">WD repeat</keyword>
<feature type="repeat" description="WD" evidence="3">
    <location>
        <begin position="896"/>
        <end position="918"/>
    </location>
</feature>
<dbReference type="GO" id="GO:1990234">
    <property type="term" value="C:transferase complex"/>
    <property type="evidence" value="ECO:0007669"/>
    <property type="project" value="UniProtKB-ARBA"/>
</dbReference>
<name>A0A286U5Q5_9AGAM</name>
<dbReference type="PROSITE" id="PS00678">
    <property type="entry name" value="WD_REPEATS_1"/>
    <property type="match status" value="3"/>
</dbReference>
<feature type="domain" description="NACHT" evidence="4">
    <location>
        <begin position="80"/>
        <end position="229"/>
    </location>
</feature>
<evidence type="ECO:0000256" key="2">
    <source>
        <dbReference type="ARBA" id="ARBA00022737"/>
    </source>
</evidence>
<dbReference type="InParanoid" id="A0A286U5Q5"/>
<dbReference type="Pfam" id="PF00400">
    <property type="entry name" value="WD40"/>
    <property type="match status" value="8"/>
</dbReference>
<dbReference type="CDD" id="cd00200">
    <property type="entry name" value="WD40"/>
    <property type="match status" value="1"/>
</dbReference>
<dbReference type="SUPFAM" id="SSF50978">
    <property type="entry name" value="WD40 repeat-like"/>
    <property type="match status" value="2"/>
</dbReference>
<proteinExistence type="predicted"/>
<sequence>MPITQNGLYSSANIETYNDYGNITNVYNESDSNKLKRLKDILRPLSVTDREANRPKCLKGTCIDLLQQIHTWAQRSDLPNIFVLTGGAGTGKSTISRTIAEEFEADESLGCYIFFERGKMDSASITNTVIKTIAYHLACHGSDIAESLLEATKDLHELRFPSTETLFQKLLYKPLHSVSISHVSNPILVVLDALDECGDFEAQENLANILKHETRTLPSNIRFLVTSRPEEAIFPLISEAAYHPRICKHVRLDHMSENSKKGVAYYIRHELEKLRSEKRIVVKGNWEWDENIDKLGCAAEGLFIWASTAIKFIGEVKAGRFDRLRKLVNDTKGVGMNLDMLYATVLENCIDWKDDEMKEVFSSVFSLILFGKTPLSDVDIDEILDYEEGTTMDVISGLHSLVVFEAGQPIRIHHTSLYDYLTSTRCDGSWFIDADVGKRIVSRCFVLMKSHLRFNICDLETSFKFNRDVPNLKECVNERIHPRLLYACHHWASHLRNVPYSNQILSELDNFAYKLLLYWLEVLSLTGCLYECFEPVLESAIGWVKELVQVPNLILEQNKETHTPSELLSFLEDTRHHLYEFIQPISESTPHLYVTFLPFKGSESDVARHYSINMKEPMCIEYIGDKPTLGCTRQVDVASVSSVALSSDGNRVLSASPSGVYLWGVDNGELIKGPLGGDASVPCSSGIKIIVENRYGAIDEWYELGVYTTERADGLLIVDIGHVTSVSGGNRMICYATGFEDGNIQLWDRIKKTAIGEPLRGSEDQSIIIWDVERREKKHISIKAHLGPITSLVFARVILVSGSLDGTVRLWDVSIGGMLHTFSASGMGGVYSVASFKFDHQYVLSGSEDGIIRLWDIENREVLLKKFIGHKDKIISLSTSVSLPKRSNYPGRQRRFASGSSDGTICVWDMEIERETVLGSVDAMAASPNGEYLVLGSFSGTVSVWRIETGELINGPLEGNTSWVTSLSFSPDGSHFASGSNDGTMRIWDLNGESVMCSTEGQRVCFSPDGKHVASGTGKTVRVWDSKSGEITIDACKGHSDFIHSVCYSPDGTRIVSGSRDKTIRIWDALNGTLLLTLQGHSHWIISVKCSHDGSYILSVSDDGTVQFWNANSGNSIRKFIKEEESPIDRVHFSPDGTYFISISRGGTARVRNLSIEKLLFEVNVISTVTSVVFLPSSDSKFIKFASASYTDALIRIYCVDISSRGRICDTPECDGWLIGNDGNLLS</sequence>
<dbReference type="Gene3D" id="3.40.50.300">
    <property type="entry name" value="P-loop containing nucleotide triphosphate hydrolases"/>
    <property type="match status" value="1"/>
</dbReference>
<evidence type="ECO:0000313" key="6">
    <source>
        <dbReference type="Proteomes" id="UP000217199"/>
    </source>
</evidence>
<comment type="caution">
    <text evidence="5">The sequence shown here is derived from an EMBL/GenBank/DDBJ whole genome shotgun (WGS) entry which is preliminary data.</text>
</comment>
<dbReference type="PROSITE" id="PS50294">
    <property type="entry name" value="WD_REPEATS_REGION"/>
    <property type="match status" value="5"/>
</dbReference>
<reference evidence="5 6" key="1">
    <citation type="journal article" date="2017" name="Mol. Ecol.">
        <title>Comparative and population genomic landscape of Phellinus noxius: A hypervariable fungus causing root rot in trees.</title>
        <authorList>
            <person name="Chung C.L."/>
            <person name="Lee T.J."/>
            <person name="Akiba M."/>
            <person name="Lee H.H."/>
            <person name="Kuo T.H."/>
            <person name="Liu D."/>
            <person name="Ke H.M."/>
            <person name="Yokoi T."/>
            <person name="Roa M.B."/>
            <person name="Lu M.J."/>
            <person name="Chang Y.Y."/>
            <person name="Ann P.J."/>
            <person name="Tsai J.N."/>
            <person name="Chen C.Y."/>
            <person name="Tzean S.S."/>
            <person name="Ota Y."/>
            <person name="Hattori T."/>
            <person name="Sahashi N."/>
            <person name="Liou R.F."/>
            <person name="Kikuchi T."/>
            <person name="Tsai I.J."/>
        </authorList>
    </citation>
    <scope>NUCLEOTIDE SEQUENCE [LARGE SCALE GENOMIC DNA]</scope>
    <source>
        <strain evidence="5 6">FFPRI411160</strain>
    </source>
</reference>
<dbReference type="PRINTS" id="PR00320">
    <property type="entry name" value="GPROTEINBRPT"/>
</dbReference>
<dbReference type="SMART" id="SM00320">
    <property type="entry name" value="WD40"/>
    <property type="match status" value="11"/>
</dbReference>
<protein>
    <submittedName>
        <fullName evidence="5">Nucleotide-binding-oligomerization-domain like receptor</fullName>
    </submittedName>
</protein>
<feature type="repeat" description="WD" evidence="3">
    <location>
        <begin position="1036"/>
        <end position="1077"/>
    </location>
</feature>
<accession>A0A286U5Q5</accession>
<dbReference type="InterPro" id="IPR019775">
    <property type="entry name" value="WD40_repeat_CS"/>
</dbReference>
<evidence type="ECO:0000259" key="4">
    <source>
        <dbReference type="PROSITE" id="PS50837"/>
    </source>
</evidence>
<dbReference type="InterPro" id="IPR036322">
    <property type="entry name" value="WD40_repeat_dom_sf"/>
</dbReference>
<dbReference type="PROSITE" id="PS50837">
    <property type="entry name" value="NACHT"/>
    <property type="match status" value="1"/>
</dbReference>
<dbReference type="EMBL" id="NBII01000011">
    <property type="protein sequence ID" value="PAV14872.1"/>
    <property type="molecule type" value="Genomic_DNA"/>
</dbReference>
<keyword evidence="2" id="KW-0677">Repeat</keyword>
<organism evidence="5 6">
    <name type="scientific">Pyrrhoderma noxium</name>
    <dbReference type="NCBI Taxonomy" id="2282107"/>
    <lineage>
        <taxon>Eukaryota</taxon>
        <taxon>Fungi</taxon>
        <taxon>Dikarya</taxon>
        <taxon>Basidiomycota</taxon>
        <taxon>Agaricomycotina</taxon>
        <taxon>Agaricomycetes</taxon>
        <taxon>Hymenochaetales</taxon>
        <taxon>Hymenochaetaceae</taxon>
        <taxon>Pyrrhoderma</taxon>
    </lineage>
</organism>
<dbReference type="GO" id="GO:0005634">
    <property type="term" value="C:nucleus"/>
    <property type="evidence" value="ECO:0007669"/>
    <property type="project" value="TreeGrafter"/>
</dbReference>
<evidence type="ECO:0000256" key="3">
    <source>
        <dbReference type="PROSITE-ProRule" id="PRU00221"/>
    </source>
</evidence>
<evidence type="ECO:0000256" key="1">
    <source>
        <dbReference type="ARBA" id="ARBA00022574"/>
    </source>
</evidence>
<dbReference type="InterPro" id="IPR027417">
    <property type="entry name" value="P-loop_NTPase"/>
</dbReference>
<feature type="repeat" description="WD" evidence="3">
    <location>
        <begin position="1078"/>
        <end position="1119"/>
    </location>
</feature>
<gene>
    <name evidence="5" type="ORF">PNOK_0942500</name>
</gene>